<comment type="caution">
    <text evidence="11">The sequence shown here is derived from an EMBL/GenBank/DDBJ whole genome shotgun (WGS) entry which is preliminary data.</text>
</comment>
<keyword evidence="4 9" id="KW-0997">Cell inner membrane</keyword>
<evidence type="ECO:0000256" key="5">
    <source>
        <dbReference type="ARBA" id="ARBA00022692"/>
    </source>
</evidence>
<keyword evidence="7 9" id="KW-0472">Membrane</keyword>
<comment type="function">
    <text evidence="9">Part of the tripartite ATP-independent periplasmic (TRAP) transport system.</text>
</comment>
<dbReference type="RefSeq" id="WP_230478457.1">
    <property type="nucleotide sequence ID" value="NZ_BMXO01000011.1"/>
</dbReference>
<keyword evidence="2 9" id="KW-0813">Transport</keyword>
<evidence type="ECO:0000256" key="2">
    <source>
        <dbReference type="ARBA" id="ARBA00022448"/>
    </source>
</evidence>
<organism evidence="11 12">
    <name type="scientific">Halomonas johnsoniae</name>
    <dbReference type="NCBI Taxonomy" id="502832"/>
    <lineage>
        <taxon>Bacteria</taxon>
        <taxon>Pseudomonadati</taxon>
        <taxon>Pseudomonadota</taxon>
        <taxon>Gammaproteobacteria</taxon>
        <taxon>Oceanospirillales</taxon>
        <taxon>Halomonadaceae</taxon>
        <taxon>Halomonas</taxon>
    </lineage>
</organism>
<feature type="domain" description="Tripartite ATP-independent periplasmic transporters DctQ component" evidence="10">
    <location>
        <begin position="34"/>
        <end position="165"/>
    </location>
</feature>
<evidence type="ECO:0000313" key="11">
    <source>
        <dbReference type="EMBL" id="GGW62174.1"/>
    </source>
</evidence>
<evidence type="ECO:0000313" key="12">
    <source>
        <dbReference type="Proteomes" id="UP000647585"/>
    </source>
</evidence>
<evidence type="ECO:0000256" key="8">
    <source>
        <dbReference type="ARBA" id="ARBA00038436"/>
    </source>
</evidence>
<name>A0ABQ2WN92_9GAMM</name>
<feature type="transmembrane region" description="Helical" evidence="9">
    <location>
        <begin position="146"/>
        <end position="171"/>
    </location>
</feature>
<dbReference type="InterPro" id="IPR055348">
    <property type="entry name" value="DctQ"/>
</dbReference>
<comment type="subcellular location">
    <subcellularLocation>
        <location evidence="1 9">Cell inner membrane</location>
        <topology evidence="1 9">Multi-pass membrane protein</topology>
    </subcellularLocation>
</comment>
<sequence>MTSTLQLQHVLDRASHWLAFVCRLVAGIALIGLLAVTIADVSTRYLARVTEGAMSLRVSGSVELVSYLMLFALLAAMAANVEKSQVVVEAFSHRLPQTIKNRLQGLYFLGFMALGLILFVGLLDSASAAARHGTTTQDLRLPMGPIYQMAAALSLLLGVRSFLHALLGIVYGRGEEADSWGVKRSVRLALVVCWS</sequence>
<keyword evidence="12" id="KW-1185">Reference proteome</keyword>
<evidence type="ECO:0000256" key="6">
    <source>
        <dbReference type="ARBA" id="ARBA00022989"/>
    </source>
</evidence>
<protein>
    <recommendedName>
        <fullName evidence="9">TRAP transporter small permease protein</fullName>
    </recommendedName>
</protein>
<proteinExistence type="inferred from homology"/>
<dbReference type="Proteomes" id="UP000647585">
    <property type="component" value="Unassembled WGS sequence"/>
</dbReference>
<comment type="similarity">
    <text evidence="8 9">Belongs to the TRAP transporter small permease family.</text>
</comment>
<keyword evidence="6 9" id="KW-1133">Transmembrane helix</keyword>
<evidence type="ECO:0000256" key="1">
    <source>
        <dbReference type="ARBA" id="ARBA00004429"/>
    </source>
</evidence>
<dbReference type="EMBL" id="BMXO01000011">
    <property type="protein sequence ID" value="GGW62174.1"/>
    <property type="molecule type" value="Genomic_DNA"/>
</dbReference>
<evidence type="ECO:0000256" key="4">
    <source>
        <dbReference type="ARBA" id="ARBA00022519"/>
    </source>
</evidence>
<keyword evidence="3" id="KW-1003">Cell membrane</keyword>
<accession>A0ABQ2WN92</accession>
<feature type="transmembrane region" description="Helical" evidence="9">
    <location>
        <begin position="20"/>
        <end position="39"/>
    </location>
</feature>
<reference evidence="12" key="1">
    <citation type="journal article" date="2019" name="Int. J. Syst. Evol. Microbiol.">
        <title>The Global Catalogue of Microorganisms (GCM) 10K type strain sequencing project: providing services to taxonomists for standard genome sequencing and annotation.</title>
        <authorList>
            <consortium name="The Broad Institute Genomics Platform"/>
            <consortium name="The Broad Institute Genome Sequencing Center for Infectious Disease"/>
            <person name="Wu L."/>
            <person name="Ma J."/>
        </authorList>
    </citation>
    <scope>NUCLEOTIDE SEQUENCE [LARGE SCALE GENOMIC DNA]</scope>
    <source>
        <strain evidence="12">KCTC 22157</strain>
    </source>
</reference>
<evidence type="ECO:0000256" key="3">
    <source>
        <dbReference type="ARBA" id="ARBA00022475"/>
    </source>
</evidence>
<keyword evidence="5 9" id="KW-0812">Transmembrane</keyword>
<dbReference type="InterPro" id="IPR007387">
    <property type="entry name" value="TRAP_DctQ"/>
</dbReference>
<evidence type="ECO:0000259" key="10">
    <source>
        <dbReference type="Pfam" id="PF04290"/>
    </source>
</evidence>
<dbReference type="Pfam" id="PF04290">
    <property type="entry name" value="DctQ"/>
    <property type="match status" value="1"/>
</dbReference>
<feature type="transmembrane region" description="Helical" evidence="9">
    <location>
        <begin position="64"/>
        <end position="82"/>
    </location>
</feature>
<comment type="subunit">
    <text evidence="9">The complex comprises the extracytoplasmic solute receptor protein and the two transmembrane proteins.</text>
</comment>
<evidence type="ECO:0000256" key="9">
    <source>
        <dbReference type="RuleBase" id="RU369079"/>
    </source>
</evidence>
<feature type="transmembrane region" description="Helical" evidence="9">
    <location>
        <begin position="103"/>
        <end position="126"/>
    </location>
</feature>
<dbReference type="PANTHER" id="PTHR35011:SF2">
    <property type="entry name" value="2,3-DIKETO-L-GULONATE TRAP TRANSPORTER SMALL PERMEASE PROTEIN YIAM"/>
    <property type="match status" value="1"/>
</dbReference>
<dbReference type="PANTHER" id="PTHR35011">
    <property type="entry name" value="2,3-DIKETO-L-GULONATE TRAP TRANSPORTER SMALL PERMEASE PROTEIN YIAM"/>
    <property type="match status" value="1"/>
</dbReference>
<evidence type="ECO:0000256" key="7">
    <source>
        <dbReference type="ARBA" id="ARBA00023136"/>
    </source>
</evidence>
<gene>
    <name evidence="11" type="ORF">GCM10007158_23980</name>
</gene>